<comment type="caution">
    <text evidence="6">The sequence shown here is derived from an EMBL/GenBank/DDBJ whole genome shotgun (WGS) entry which is preliminary data.</text>
</comment>
<dbReference type="InterPro" id="IPR004607">
    <property type="entry name" value="GART"/>
</dbReference>
<protein>
    <recommendedName>
        <fullName evidence="2">phosphoribosylglycinamide formyltransferase 1</fullName>
        <ecNumber evidence="2">2.1.2.2</ecNumber>
    </recommendedName>
</protein>
<dbReference type="InterPro" id="IPR036477">
    <property type="entry name" value="Formyl_transf_N_sf"/>
</dbReference>
<dbReference type="GO" id="GO:0006189">
    <property type="term" value="P:'de novo' IMP biosynthetic process"/>
    <property type="evidence" value="ECO:0007669"/>
    <property type="project" value="InterPro"/>
</dbReference>
<keyword evidence="4" id="KW-0658">Purine biosynthesis</keyword>
<dbReference type="OrthoDB" id="5575075at2759"/>
<evidence type="ECO:0000313" key="6">
    <source>
        <dbReference type="EMBL" id="KAF9518306.1"/>
    </source>
</evidence>
<evidence type="ECO:0000256" key="1">
    <source>
        <dbReference type="ARBA" id="ARBA00005054"/>
    </source>
</evidence>
<dbReference type="InterPro" id="IPR002376">
    <property type="entry name" value="Formyl_transf_N"/>
</dbReference>
<dbReference type="PANTHER" id="PTHR43369:SF2">
    <property type="entry name" value="PHOSPHORIBOSYLGLYCINAMIDE FORMYLTRANSFERASE"/>
    <property type="match status" value="1"/>
</dbReference>
<dbReference type="PANTHER" id="PTHR43369">
    <property type="entry name" value="PHOSPHORIBOSYLGLYCINAMIDE FORMYLTRANSFERASE"/>
    <property type="match status" value="1"/>
</dbReference>
<dbReference type="NCBIfam" id="TIGR00639">
    <property type="entry name" value="PurN"/>
    <property type="match status" value="1"/>
</dbReference>
<comment type="pathway">
    <text evidence="1">Purine metabolism; IMP biosynthesis via de novo pathway; N(2)-formyl-N(1)-(5-phospho-D-ribosyl)glycinamide from N(1)-(5-phospho-D-ribosyl)glycinamide (10-formyl THF route): step 1/1.</text>
</comment>
<dbReference type="EC" id="2.1.2.2" evidence="2"/>
<evidence type="ECO:0000313" key="7">
    <source>
        <dbReference type="Proteomes" id="UP000886523"/>
    </source>
</evidence>
<name>A0A9P6B614_9AGAM</name>
<reference evidence="6" key="1">
    <citation type="journal article" date="2020" name="Nat. Commun.">
        <title>Large-scale genome sequencing of mycorrhizal fungi provides insights into the early evolution of symbiotic traits.</title>
        <authorList>
            <person name="Miyauchi S."/>
            <person name="Kiss E."/>
            <person name="Kuo A."/>
            <person name="Drula E."/>
            <person name="Kohler A."/>
            <person name="Sanchez-Garcia M."/>
            <person name="Morin E."/>
            <person name="Andreopoulos B."/>
            <person name="Barry K.W."/>
            <person name="Bonito G."/>
            <person name="Buee M."/>
            <person name="Carver A."/>
            <person name="Chen C."/>
            <person name="Cichocki N."/>
            <person name="Clum A."/>
            <person name="Culley D."/>
            <person name="Crous P.W."/>
            <person name="Fauchery L."/>
            <person name="Girlanda M."/>
            <person name="Hayes R.D."/>
            <person name="Keri Z."/>
            <person name="LaButti K."/>
            <person name="Lipzen A."/>
            <person name="Lombard V."/>
            <person name="Magnuson J."/>
            <person name="Maillard F."/>
            <person name="Murat C."/>
            <person name="Nolan M."/>
            <person name="Ohm R.A."/>
            <person name="Pangilinan J."/>
            <person name="Pereira M.F."/>
            <person name="Perotto S."/>
            <person name="Peter M."/>
            <person name="Pfister S."/>
            <person name="Riley R."/>
            <person name="Sitrit Y."/>
            <person name="Stielow J.B."/>
            <person name="Szollosi G."/>
            <person name="Zifcakova L."/>
            <person name="Stursova M."/>
            <person name="Spatafora J.W."/>
            <person name="Tedersoo L."/>
            <person name="Vaario L.M."/>
            <person name="Yamada A."/>
            <person name="Yan M."/>
            <person name="Wang P."/>
            <person name="Xu J."/>
            <person name="Bruns T."/>
            <person name="Baldrian P."/>
            <person name="Vilgalys R."/>
            <person name="Dunand C."/>
            <person name="Henrissat B."/>
            <person name="Grigoriev I.V."/>
            <person name="Hibbett D."/>
            <person name="Nagy L.G."/>
            <person name="Martin F.M."/>
        </authorList>
    </citation>
    <scope>NUCLEOTIDE SEQUENCE</scope>
    <source>
        <strain evidence="6">UP504</strain>
    </source>
</reference>
<dbReference type="HAMAP" id="MF_01930">
    <property type="entry name" value="PurN"/>
    <property type="match status" value="1"/>
</dbReference>
<keyword evidence="7" id="KW-1185">Reference proteome</keyword>
<keyword evidence="3" id="KW-0808">Transferase</keyword>
<proteinExistence type="inferred from homology"/>
<evidence type="ECO:0000259" key="5">
    <source>
        <dbReference type="Pfam" id="PF00551"/>
    </source>
</evidence>
<organism evidence="6 7">
    <name type="scientific">Hydnum rufescens UP504</name>
    <dbReference type="NCBI Taxonomy" id="1448309"/>
    <lineage>
        <taxon>Eukaryota</taxon>
        <taxon>Fungi</taxon>
        <taxon>Dikarya</taxon>
        <taxon>Basidiomycota</taxon>
        <taxon>Agaricomycotina</taxon>
        <taxon>Agaricomycetes</taxon>
        <taxon>Cantharellales</taxon>
        <taxon>Hydnaceae</taxon>
        <taxon>Hydnum</taxon>
    </lineage>
</organism>
<dbReference type="GO" id="GO:0005737">
    <property type="term" value="C:cytoplasm"/>
    <property type="evidence" value="ECO:0007669"/>
    <property type="project" value="TreeGrafter"/>
</dbReference>
<dbReference type="CDD" id="cd08645">
    <property type="entry name" value="FMT_core_GART"/>
    <property type="match status" value="1"/>
</dbReference>
<evidence type="ECO:0000256" key="3">
    <source>
        <dbReference type="ARBA" id="ARBA00022679"/>
    </source>
</evidence>
<dbReference type="SUPFAM" id="SSF53328">
    <property type="entry name" value="Formyltransferase"/>
    <property type="match status" value="1"/>
</dbReference>
<dbReference type="AlphaFoldDB" id="A0A9P6B614"/>
<accession>A0A9P6B614</accession>
<dbReference type="EMBL" id="MU128926">
    <property type="protein sequence ID" value="KAF9518306.1"/>
    <property type="molecule type" value="Genomic_DNA"/>
</dbReference>
<evidence type="ECO:0000256" key="2">
    <source>
        <dbReference type="ARBA" id="ARBA00012254"/>
    </source>
</evidence>
<dbReference type="Proteomes" id="UP000886523">
    <property type="component" value="Unassembled WGS sequence"/>
</dbReference>
<dbReference type="Pfam" id="PF00551">
    <property type="entry name" value="Formyl_trans_N"/>
    <property type="match status" value="1"/>
</dbReference>
<gene>
    <name evidence="6" type="ORF">BS47DRAFT_1389212</name>
</gene>
<evidence type="ECO:0000256" key="4">
    <source>
        <dbReference type="ARBA" id="ARBA00022755"/>
    </source>
</evidence>
<feature type="domain" description="Formyl transferase N-terminal" evidence="5">
    <location>
        <begin position="2"/>
        <end position="213"/>
    </location>
</feature>
<dbReference type="Gene3D" id="3.40.50.170">
    <property type="entry name" value="Formyl transferase, N-terminal domain"/>
    <property type="match status" value="1"/>
</dbReference>
<dbReference type="GO" id="GO:0004644">
    <property type="term" value="F:phosphoribosylglycinamide formyltransferase activity"/>
    <property type="evidence" value="ECO:0007669"/>
    <property type="project" value="UniProtKB-EC"/>
</dbReference>
<sequence length="223" mass="24551">MKNIVVLISGSGTNLQAIIDACATGRISTARVSFVFSNRKSAYGLIRASSASPPIPSEVLALQPYLKSAPDRTRIQYDLEIARRILNKCIDDGVHLVVLAGFLHILSQEFLEVFSGIREFDEGRRVKTEIPIINLHPALPGAFDGAGAIERAFEAFRRGEIQGTGVMVHHVVRDVDRGEPILTRNVEILENDDLAALEERIHAVEHEILVEAVEKVLQQSSPI</sequence>